<dbReference type="GO" id="GO:0009253">
    <property type="term" value="P:peptidoglycan catabolic process"/>
    <property type="evidence" value="ECO:0007669"/>
    <property type="project" value="TreeGrafter"/>
</dbReference>
<feature type="chain" id="PRO_5019437500" evidence="2">
    <location>
        <begin position="27"/>
        <end position="420"/>
    </location>
</feature>
<dbReference type="PANTHER" id="PTHR30163">
    <property type="entry name" value="MEMBRANE-BOUND LYTIC MUREIN TRANSGLYCOSYLASE B"/>
    <property type="match status" value="1"/>
</dbReference>
<dbReference type="Proteomes" id="UP000286947">
    <property type="component" value="Unassembled WGS sequence"/>
</dbReference>
<feature type="domain" description="Transglycosylase SLT" evidence="3">
    <location>
        <begin position="96"/>
        <end position="401"/>
    </location>
</feature>
<dbReference type="Gene3D" id="1.10.530.10">
    <property type="match status" value="1"/>
</dbReference>
<dbReference type="InterPro" id="IPR031304">
    <property type="entry name" value="SLT_2"/>
</dbReference>
<accession>A0A433SHG8</accession>
<dbReference type="NCBIfam" id="TIGR02282">
    <property type="entry name" value="MltB"/>
    <property type="match status" value="1"/>
</dbReference>
<evidence type="ECO:0000313" key="4">
    <source>
        <dbReference type="EMBL" id="RUS68195.1"/>
    </source>
</evidence>
<evidence type="ECO:0000313" key="5">
    <source>
        <dbReference type="Proteomes" id="UP000286947"/>
    </source>
</evidence>
<dbReference type="GO" id="GO:0008933">
    <property type="term" value="F:peptidoglycan lytic transglycosylase activity"/>
    <property type="evidence" value="ECO:0007669"/>
    <property type="project" value="TreeGrafter"/>
</dbReference>
<comment type="caution">
    <text evidence="4">The sequence shown here is derived from an EMBL/GenBank/DDBJ whole genome shotgun (WGS) entry which is preliminary data.</text>
</comment>
<dbReference type="RefSeq" id="WP_126978144.1">
    <property type="nucleotide sequence ID" value="NZ_PQSP01000001.1"/>
</dbReference>
<dbReference type="Pfam" id="PF13406">
    <property type="entry name" value="SLT_2"/>
    <property type="match status" value="1"/>
</dbReference>
<name>A0A433SHG8_9BURK</name>
<dbReference type="EMBL" id="PQSP01000001">
    <property type="protein sequence ID" value="RUS68195.1"/>
    <property type="molecule type" value="Genomic_DNA"/>
</dbReference>
<proteinExistence type="predicted"/>
<dbReference type="AlphaFoldDB" id="A0A433SHG8"/>
<keyword evidence="5" id="KW-1185">Reference proteome</keyword>
<dbReference type="InterPro" id="IPR023346">
    <property type="entry name" value="Lysozyme-like_dom_sf"/>
</dbReference>
<dbReference type="InterPro" id="IPR043426">
    <property type="entry name" value="MltB-like"/>
</dbReference>
<organism evidence="4 5">
    <name type="scientific">Saezia sanguinis</name>
    <dbReference type="NCBI Taxonomy" id="1965230"/>
    <lineage>
        <taxon>Bacteria</taxon>
        <taxon>Pseudomonadati</taxon>
        <taxon>Pseudomonadota</taxon>
        <taxon>Betaproteobacteria</taxon>
        <taxon>Burkholderiales</taxon>
        <taxon>Saeziaceae</taxon>
        <taxon>Saezia</taxon>
    </lineage>
</organism>
<dbReference type="PROSITE" id="PS51257">
    <property type="entry name" value="PROKAR_LIPOPROTEIN"/>
    <property type="match status" value="1"/>
</dbReference>
<keyword evidence="4" id="KW-0456">Lyase</keyword>
<sequence length="420" mass="46016" precursor="true">MTASFSRSLARMIVCTASISCMVLLASCENTAPVASSEELAQNHTPAPAEQNTADEILEAAHITPPQPDPCETLGDLIRETKPETALTTPGNYKERADVKAFAQQVSACHNLDLAWVLDTLGQAQYQASTAKFIMPQPSGTRNWQNFKGRFIQTNRIQAGVKFWRQNHEWLERAEATYGVPADIVMGILGVETVFGQFTGNHRIIDALATLAFDFPQGRSDRTDYFASELAYYLVFTARENVPPLSVRGSYAGAMGMPQFMPSSLLNYGVDFDGDGKIDLHNSAPDIIGSVANYLAAHGWQRGLPPTLPILFQETSQESLEALLKPDIVPTFTIQELEQHGVLVDASANENMDMTHTKLAFIALENGTDLPPDYIAGTQNFFVITRYNRSSFYAMVVVEMGNAIAKAYAGNMPSKVAVPH</sequence>
<protein>
    <submittedName>
        <fullName evidence="4">Membrane-bound lytic murein transglycosylase B</fullName>
        <ecNumber evidence="4">4.2.2.-</ecNumber>
    </submittedName>
</protein>
<keyword evidence="2" id="KW-0732">Signal</keyword>
<gene>
    <name evidence="4" type="primary">mltB</name>
    <name evidence="4" type="ORF">CUZ56_00682</name>
</gene>
<reference evidence="4 5" key="1">
    <citation type="submission" date="2018-01" db="EMBL/GenBank/DDBJ databases">
        <title>Saezia sanguinis gen. nov., sp. nov., in the order Burkholderiales isolated from human blood.</title>
        <authorList>
            <person name="Medina-Pascual M.J."/>
            <person name="Valdezate S."/>
            <person name="Monzon S."/>
            <person name="Cuesta I."/>
            <person name="Carrasco G."/>
            <person name="Villalon P."/>
            <person name="Saez-Nieto J.A."/>
        </authorList>
    </citation>
    <scope>NUCLEOTIDE SEQUENCE [LARGE SCALE GENOMIC DNA]</scope>
    <source>
        <strain evidence="4 5">CNM695-12</strain>
    </source>
</reference>
<feature type="signal peptide" evidence="2">
    <location>
        <begin position="1"/>
        <end position="26"/>
    </location>
</feature>
<feature type="active site" evidence="1">
    <location>
        <position position="192"/>
    </location>
</feature>
<dbReference type="EC" id="4.2.2.-" evidence="4"/>
<dbReference type="InterPro" id="IPR011757">
    <property type="entry name" value="Lytic_transglycosylase_MltB"/>
</dbReference>
<dbReference type="PANTHER" id="PTHR30163:SF9">
    <property type="entry name" value="MEMBRANE-BOUND LYTIC MUREIN TRANSGLYCOSYLASE B"/>
    <property type="match status" value="1"/>
</dbReference>
<dbReference type="CDD" id="cd13399">
    <property type="entry name" value="Slt35-like"/>
    <property type="match status" value="1"/>
</dbReference>
<dbReference type="Gene3D" id="1.10.8.350">
    <property type="entry name" value="Bacterial muramidase"/>
    <property type="match status" value="1"/>
</dbReference>
<dbReference type="SUPFAM" id="SSF53955">
    <property type="entry name" value="Lysozyme-like"/>
    <property type="match status" value="1"/>
</dbReference>
<dbReference type="OrthoDB" id="9772911at2"/>
<evidence type="ECO:0000256" key="1">
    <source>
        <dbReference type="PIRSR" id="PIRSR611757-1"/>
    </source>
</evidence>
<evidence type="ECO:0000259" key="3">
    <source>
        <dbReference type="Pfam" id="PF13406"/>
    </source>
</evidence>
<evidence type="ECO:0000256" key="2">
    <source>
        <dbReference type="SAM" id="SignalP"/>
    </source>
</evidence>